<evidence type="ECO:0000256" key="7">
    <source>
        <dbReference type="ARBA" id="ARBA00023224"/>
    </source>
</evidence>
<evidence type="ECO:0000256" key="5">
    <source>
        <dbReference type="ARBA" id="ARBA00023136"/>
    </source>
</evidence>
<evidence type="ECO:0000256" key="8">
    <source>
        <dbReference type="RuleBase" id="RU363108"/>
    </source>
</evidence>
<evidence type="ECO:0000256" key="3">
    <source>
        <dbReference type="ARBA" id="ARBA00022692"/>
    </source>
</evidence>
<evidence type="ECO:0000256" key="2">
    <source>
        <dbReference type="ARBA" id="ARBA00022475"/>
    </source>
</evidence>
<dbReference type="Proteomes" id="UP000466442">
    <property type="component" value="Unassembled WGS sequence"/>
</dbReference>
<comment type="caution">
    <text evidence="9">The sequence shown here is derived from an EMBL/GenBank/DDBJ whole genome shotgun (WGS) entry which is preliminary data.</text>
</comment>
<evidence type="ECO:0000256" key="1">
    <source>
        <dbReference type="ARBA" id="ARBA00004651"/>
    </source>
</evidence>
<feature type="transmembrane region" description="Helical" evidence="8">
    <location>
        <begin position="51"/>
        <end position="79"/>
    </location>
</feature>
<dbReference type="GO" id="GO:0043025">
    <property type="term" value="C:neuronal cell body"/>
    <property type="evidence" value="ECO:0007669"/>
    <property type="project" value="TreeGrafter"/>
</dbReference>
<name>A0A6A4JJH5_APOLU</name>
<accession>A0A6A4JJH5</accession>
<proteinExistence type="inferred from homology"/>
<keyword evidence="7 8" id="KW-0807">Transducer</keyword>
<dbReference type="GO" id="GO:0008049">
    <property type="term" value="P:male courtship behavior"/>
    <property type="evidence" value="ECO:0007669"/>
    <property type="project" value="TreeGrafter"/>
</dbReference>
<evidence type="ECO:0000256" key="6">
    <source>
        <dbReference type="ARBA" id="ARBA00023170"/>
    </source>
</evidence>
<dbReference type="EMBL" id="WIXP02000003">
    <property type="protein sequence ID" value="KAF6212742.1"/>
    <property type="molecule type" value="Genomic_DNA"/>
</dbReference>
<dbReference type="PANTHER" id="PTHR21143">
    <property type="entry name" value="INVERTEBRATE GUSTATORY RECEPTOR"/>
    <property type="match status" value="1"/>
</dbReference>
<evidence type="ECO:0000256" key="4">
    <source>
        <dbReference type="ARBA" id="ARBA00022989"/>
    </source>
</evidence>
<dbReference type="GO" id="GO:0030424">
    <property type="term" value="C:axon"/>
    <property type="evidence" value="ECO:0007669"/>
    <property type="project" value="TreeGrafter"/>
</dbReference>
<dbReference type="AlphaFoldDB" id="A0A6A4JJH5"/>
<keyword evidence="5 8" id="KW-0472">Membrane</keyword>
<keyword evidence="6 8" id="KW-0675">Receptor</keyword>
<dbReference type="Pfam" id="PF08395">
    <property type="entry name" value="7tm_7"/>
    <property type="match status" value="1"/>
</dbReference>
<comment type="similarity">
    <text evidence="8">Belongs to the insect chemoreceptor superfamily. Gustatory receptor (GR) family.</text>
</comment>
<comment type="caution">
    <text evidence="8">Lacks conserved residue(s) required for the propagation of feature annotation.</text>
</comment>
<feature type="transmembrane region" description="Helical" evidence="8">
    <location>
        <begin position="161"/>
        <end position="181"/>
    </location>
</feature>
<gene>
    <name evidence="9" type="ORF">GE061_010450</name>
</gene>
<dbReference type="GO" id="GO:0007165">
    <property type="term" value="P:signal transduction"/>
    <property type="evidence" value="ECO:0007669"/>
    <property type="project" value="UniProtKB-KW"/>
</dbReference>
<keyword evidence="4 8" id="KW-1133">Transmembrane helix</keyword>
<dbReference type="GO" id="GO:0050909">
    <property type="term" value="P:sensory perception of taste"/>
    <property type="evidence" value="ECO:0007669"/>
    <property type="project" value="InterPro"/>
</dbReference>
<keyword evidence="2 8" id="KW-1003">Cell membrane</keyword>
<comment type="function">
    <text evidence="8">Gustatory receptor which mediates acceptance or avoidance behavior, depending on its substrates.</text>
</comment>
<dbReference type="PANTHER" id="PTHR21143:SF133">
    <property type="entry name" value="GUSTATORY AND PHEROMONE RECEPTOR 32A-RELATED"/>
    <property type="match status" value="1"/>
</dbReference>
<keyword evidence="10" id="KW-1185">Reference proteome</keyword>
<feature type="transmembrane region" description="Helical" evidence="8">
    <location>
        <begin position="255"/>
        <end position="275"/>
    </location>
</feature>
<evidence type="ECO:0000313" key="9">
    <source>
        <dbReference type="EMBL" id="KAF6212742.1"/>
    </source>
</evidence>
<reference evidence="9" key="1">
    <citation type="journal article" date="2021" name="Mol. Ecol. Resour.">
        <title>Apolygus lucorum genome provides insights into omnivorousness and mesophyll feeding.</title>
        <authorList>
            <person name="Liu Y."/>
            <person name="Liu H."/>
            <person name="Wang H."/>
            <person name="Huang T."/>
            <person name="Liu B."/>
            <person name="Yang B."/>
            <person name="Yin L."/>
            <person name="Li B."/>
            <person name="Zhang Y."/>
            <person name="Zhang S."/>
            <person name="Jiang F."/>
            <person name="Zhang X."/>
            <person name="Ren Y."/>
            <person name="Wang B."/>
            <person name="Wang S."/>
            <person name="Lu Y."/>
            <person name="Wu K."/>
            <person name="Fan W."/>
            <person name="Wang G."/>
        </authorList>
    </citation>
    <scope>NUCLEOTIDE SEQUENCE</scope>
    <source>
        <strain evidence="9">12Hb</strain>
    </source>
</reference>
<evidence type="ECO:0000313" key="10">
    <source>
        <dbReference type="Proteomes" id="UP000466442"/>
    </source>
</evidence>
<dbReference type="GO" id="GO:0007635">
    <property type="term" value="P:chemosensory behavior"/>
    <property type="evidence" value="ECO:0007669"/>
    <property type="project" value="TreeGrafter"/>
</dbReference>
<dbReference type="InterPro" id="IPR013604">
    <property type="entry name" value="7TM_chemorcpt"/>
</dbReference>
<dbReference type="OrthoDB" id="6366728at2759"/>
<dbReference type="GO" id="GO:0030425">
    <property type="term" value="C:dendrite"/>
    <property type="evidence" value="ECO:0007669"/>
    <property type="project" value="TreeGrafter"/>
</dbReference>
<organism evidence="9 10">
    <name type="scientific">Apolygus lucorum</name>
    <name type="common">Small green plant bug</name>
    <name type="synonym">Lygocoris lucorum</name>
    <dbReference type="NCBI Taxonomy" id="248454"/>
    <lineage>
        <taxon>Eukaryota</taxon>
        <taxon>Metazoa</taxon>
        <taxon>Ecdysozoa</taxon>
        <taxon>Arthropoda</taxon>
        <taxon>Hexapoda</taxon>
        <taxon>Insecta</taxon>
        <taxon>Pterygota</taxon>
        <taxon>Neoptera</taxon>
        <taxon>Paraneoptera</taxon>
        <taxon>Hemiptera</taxon>
        <taxon>Heteroptera</taxon>
        <taxon>Panheteroptera</taxon>
        <taxon>Cimicomorpha</taxon>
        <taxon>Miridae</taxon>
        <taxon>Mirini</taxon>
        <taxon>Apolygus</taxon>
    </lineage>
</organism>
<sequence>MGLSWMNQREIYPQPNRSSRDVAAALSPLFPISRFLGILPYSDAFDFSNGWLVYSLSLHFILLGVNIFHKIYLAVTLGFSGYNRYRFLQDFEIILNYVTVITHLIQLTFKKQNLGSILRKTAEIDTFWVIYTKHFARNYFIGGALWLVVPLTLEFNNLEQVVSLTIFFTIVMVLCSFLEVLRCHLKCIVEQLQPDKVHLANLIETHNTIVRLAAAINELFSWQILWICIRCSVTFVIDIFMLLKIVSTTDLKETYIEFIMSTSSSLWDFLVLFLLSSSCSKTSEHINAFNSHLFKIIRSHATLFRSEKLKLYAILREGHEFNACGYFTVGYPLITSVIGATTTYVVILVQFLFDTGGTQDLKDGNFNLTLLQESTSNPLNETTEYEYE</sequence>
<protein>
    <recommendedName>
        <fullName evidence="8">Gustatory receptor</fullName>
    </recommendedName>
</protein>
<keyword evidence="3 8" id="KW-0812">Transmembrane</keyword>
<comment type="subcellular location">
    <subcellularLocation>
        <location evidence="1 8">Cell membrane</location>
        <topology evidence="1 8">Multi-pass membrane protein</topology>
    </subcellularLocation>
</comment>
<dbReference type="GO" id="GO:0005886">
    <property type="term" value="C:plasma membrane"/>
    <property type="evidence" value="ECO:0007669"/>
    <property type="project" value="UniProtKB-SubCell"/>
</dbReference>
<feature type="transmembrane region" description="Helical" evidence="8">
    <location>
        <begin position="138"/>
        <end position="155"/>
    </location>
</feature>
<feature type="transmembrane region" description="Helical" evidence="8">
    <location>
        <begin position="224"/>
        <end position="243"/>
    </location>
</feature>